<feature type="binding site" evidence="4">
    <location>
        <position position="133"/>
    </location>
    <ligand>
        <name>substrate</name>
    </ligand>
</feature>
<dbReference type="InterPro" id="IPR040442">
    <property type="entry name" value="Pyrv_kinase-like_dom_sf"/>
</dbReference>
<dbReference type="PANTHER" id="PTHR32308">
    <property type="entry name" value="LYASE BETA SUBUNIT, PUTATIVE (AFU_ORTHOLOGUE AFUA_4G13030)-RELATED"/>
    <property type="match status" value="1"/>
</dbReference>
<organism evidence="7 8">
    <name type="scientific">Rhizoclosmatium globosum</name>
    <dbReference type="NCBI Taxonomy" id="329046"/>
    <lineage>
        <taxon>Eukaryota</taxon>
        <taxon>Fungi</taxon>
        <taxon>Fungi incertae sedis</taxon>
        <taxon>Chytridiomycota</taxon>
        <taxon>Chytridiomycota incertae sedis</taxon>
        <taxon>Chytridiomycetes</taxon>
        <taxon>Chytridiales</taxon>
        <taxon>Chytriomycetaceae</taxon>
        <taxon>Rhizoclosmatium</taxon>
    </lineage>
</organism>
<comment type="caution">
    <text evidence="7">The sequence shown here is derived from an EMBL/GenBank/DDBJ whole genome shotgun (WGS) entry which is preliminary data.</text>
</comment>
<evidence type="ECO:0000256" key="5">
    <source>
        <dbReference type="PIRSR" id="PIRSR015582-2"/>
    </source>
</evidence>
<reference evidence="7 8" key="1">
    <citation type="submission" date="2016-07" db="EMBL/GenBank/DDBJ databases">
        <title>Pervasive Adenine N6-methylation of Active Genes in Fungi.</title>
        <authorList>
            <consortium name="DOE Joint Genome Institute"/>
            <person name="Mondo S.J."/>
            <person name="Dannebaum R.O."/>
            <person name="Kuo R.C."/>
            <person name="Labutti K."/>
            <person name="Haridas S."/>
            <person name="Kuo A."/>
            <person name="Salamov A."/>
            <person name="Ahrendt S.R."/>
            <person name="Lipzen A."/>
            <person name="Sullivan W."/>
            <person name="Andreopoulos W.B."/>
            <person name="Clum A."/>
            <person name="Lindquist E."/>
            <person name="Daum C."/>
            <person name="Ramamoorthy G.K."/>
            <person name="Gryganskyi A."/>
            <person name="Culley D."/>
            <person name="Magnuson J.K."/>
            <person name="James T.Y."/>
            <person name="O'Malley M.A."/>
            <person name="Stajich J.E."/>
            <person name="Spatafora J.W."/>
            <person name="Visel A."/>
            <person name="Grigoriev I.V."/>
        </authorList>
    </citation>
    <scope>NUCLEOTIDE SEQUENCE [LARGE SCALE GENOMIC DNA]</scope>
    <source>
        <strain evidence="7 8">JEL800</strain>
    </source>
</reference>
<dbReference type="Proteomes" id="UP000193642">
    <property type="component" value="Unassembled WGS sequence"/>
</dbReference>
<feature type="binding site" evidence="4">
    <location>
        <position position="74"/>
    </location>
    <ligand>
        <name>substrate</name>
    </ligand>
</feature>
<keyword evidence="7" id="KW-0456">Lyase</keyword>
<protein>
    <submittedName>
        <fullName evidence="7">Citrate lyase beta subunit</fullName>
    </submittedName>
</protein>
<feature type="domain" description="HpcH/HpaI aldolase/citrate lyase" evidence="6">
    <location>
        <begin position="12"/>
        <end position="232"/>
    </location>
</feature>
<dbReference type="STRING" id="329046.A0A1Y2CDF0"/>
<dbReference type="InterPro" id="IPR015813">
    <property type="entry name" value="Pyrv/PenolPyrv_kinase-like_dom"/>
</dbReference>
<dbReference type="SUPFAM" id="SSF51621">
    <property type="entry name" value="Phosphoenolpyruvate/pyruvate domain"/>
    <property type="match status" value="1"/>
</dbReference>
<dbReference type="PANTHER" id="PTHR32308:SF0">
    <property type="entry name" value="HPCH_HPAI ALDOLASE_CITRATE LYASE DOMAIN-CONTAINING PROTEIN"/>
    <property type="match status" value="1"/>
</dbReference>
<accession>A0A1Y2CDF0</accession>
<feature type="binding site" evidence="5">
    <location>
        <position position="164"/>
    </location>
    <ligand>
        <name>Mg(2+)</name>
        <dbReference type="ChEBI" id="CHEBI:18420"/>
    </ligand>
</feature>
<evidence type="ECO:0000256" key="2">
    <source>
        <dbReference type="ARBA" id="ARBA00022723"/>
    </source>
</evidence>
<keyword evidence="8" id="KW-1185">Reference proteome</keyword>
<dbReference type="Pfam" id="PF03328">
    <property type="entry name" value="HpcH_HpaI"/>
    <property type="match status" value="1"/>
</dbReference>
<gene>
    <name evidence="7" type="ORF">BCR33DRAFT_679056</name>
</gene>
<sequence>MIRSLPRFRRSSILYIPGSDERKIAKALSNSIVDTRVLDLEDSVAIHRKSDARANVLKALSSTTPSKTQELCVRINSIGSGFEHSDLVSLLKSPSLDSILIPKVNTPSDVQYVSNLIDTIGVRKDVKILASIESAKGLLNLGEIIGVDAQNKNRIEAIVFAAEDYAADLGLVRTPSRTEMVLARQLVVTHAVANGLQAIDLVCVDFKDEGVLREECREGRTFGFTGKQAIHPNQVQVIQECFMPSEKEIAYATRIIEGSEHHKAKGAGAFDLDGKMIDAPVVLWAQRILAKASKK</sequence>
<dbReference type="EMBL" id="MCGO01000020">
    <property type="protein sequence ID" value="ORY45078.1"/>
    <property type="molecule type" value="Genomic_DNA"/>
</dbReference>
<dbReference type="InterPro" id="IPR005000">
    <property type="entry name" value="Aldolase/citrate-lyase_domain"/>
</dbReference>
<proteinExistence type="predicted"/>
<dbReference type="OrthoDB" id="1773at2759"/>
<dbReference type="PIRSF" id="PIRSF015582">
    <property type="entry name" value="Cit_lyase_B"/>
    <property type="match status" value="1"/>
</dbReference>
<dbReference type="Gene3D" id="3.20.20.60">
    <property type="entry name" value="Phosphoenolpyruvate-binding domains"/>
    <property type="match status" value="1"/>
</dbReference>
<dbReference type="GO" id="GO:0006107">
    <property type="term" value="P:oxaloacetate metabolic process"/>
    <property type="evidence" value="ECO:0007669"/>
    <property type="project" value="TreeGrafter"/>
</dbReference>
<comment type="cofactor">
    <cofactor evidence="1">
        <name>Mg(2+)</name>
        <dbReference type="ChEBI" id="CHEBI:18420"/>
    </cofactor>
</comment>
<evidence type="ECO:0000259" key="6">
    <source>
        <dbReference type="Pfam" id="PF03328"/>
    </source>
</evidence>
<dbReference type="InterPro" id="IPR011206">
    <property type="entry name" value="Citrate_lyase_beta/mcl1/mcl2"/>
</dbReference>
<evidence type="ECO:0000313" key="7">
    <source>
        <dbReference type="EMBL" id="ORY45078.1"/>
    </source>
</evidence>
<dbReference type="AlphaFoldDB" id="A0A1Y2CDF0"/>
<evidence type="ECO:0000256" key="3">
    <source>
        <dbReference type="ARBA" id="ARBA00022842"/>
    </source>
</evidence>
<evidence type="ECO:0000256" key="4">
    <source>
        <dbReference type="PIRSR" id="PIRSR015582-1"/>
    </source>
</evidence>
<evidence type="ECO:0000256" key="1">
    <source>
        <dbReference type="ARBA" id="ARBA00001946"/>
    </source>
</evidence>
<evidence type="ECO:0000313" key="8">
    <source>
        <dbReference type="Proteomes" id="UP000193642"/>
    </source>
</evidence>
<name>A0A1Y2CDF0_9FUNG</name>
<feature type="binding site" evidence="5">
    <location>
        <position position="133"/>
    </location>
    <ligand>
        <name>Mg(2+)</name>
        <dbReference type="ChEBI" id="CHEBI:18420"/>
    </ligand>
</feature>
<keyword evidence="2 5" id="KW-0479">Metal-binding</keyword>
<dbReference type="GO" id="GO:0000287">
    <property type="term" value="F:magnesium ion binding"/>
    <property type="evidence" value="ECO:0007669"/>
    <property type="project" value="TreeGrafter"/>
</dbReference>
<keyword evidence="3 5" id="KW-0460">Magnesium</keyword>
<dbReference type="GO" id="GO:0016829">
    <property type="term" value="F:lyase activity"/>
    <property type="evidence" value="ECO:0007669"/>
    <property type="project" value="UniProtKB-KW"/>
</dbReference>